<feature type="domain" description="Fe2OG dioxygenase" evidence="8">
    <location>
        <begin position="168"/>
        <end position="296"/>
    </location>
</feature>
<evidence type="ECO:0000313" key="9">
    <source>
        <dbReference type="EMBL" id="CAE7210053.1"/>
    </source>
</evidence>
<evidence type="ECO:0000256" key="7">
    <source>
        <dbReference type="SAM" id="Phobius"/>
    </source>
</evidence>
<reference evidence="9" key="1">
    <citation type="submission" date="2021-02" db="EMBL/GenBank/DDBJ databases">
        <authorList>
            <person name="Dougan E. K."/>
            <person name="Rhodes N."/>
            <person name="Thang M."/>
            <person name="Chan C."/>
        </authorList>
    </citation>
    <scope>NUCLEOTIDE SEQUENCE</scope>
</reference>
<keyword evidence="2" id="KW-0479">Metal-binding</keyword>
<dbReference type="PROSITE" id="PS51471">
    <property type="entry name" value="FE2OG_OXY"/>
    <property type="match status" value="1"/>
</dbReference>
<dbReference type="SMART" id="SM00702">
    <property type="entry name" value="P4Hc"/>
    <property type="match status" value="1"/>
</dbReference>
<dbReference type="InterPro" id="IPR045054">
    <property type="entry name" value="P4HA-like"/>
</dbReference>
<keyword evidence="7" id="KW-1133">Transmembrane helix</keyword>
<dbReference type="OrthoDB" id="407973at2759"/>
<dbReference type="InterPro" id="IPR005123">
    <property type="entry name" value="Oxoglu/Fe-dep_dioxygenase_dom"/>
</dbReference>
<gene>
    <name evidence="9" type="primary">P4H7</name>
    <name evidence="9" type="ORF">SNEC2469_LOCUS2070</name>
</gene>
<sequence length="371" mass="41605">MALMPGAPSKQAGWAIYTVVALAVVAAAVIAFRLLPESGGKVQPTQVEPTVHEKPAASQPLPLMEPSNALQQRAVPEGGEWRVVSQFPRIYVLDGFLSELECEILKQQVAGRLEPAKVVQKADNQYDEQVSVRNNRQIWLNYTQERDDPDVFHLLKRMHRASRIPDDDAEALQIGHYGVGEKYETHQDSDPRNDVARPATLIVYLNDVEDGGETLFPLGNRHDCTMQWRAAADGSSVFGASACCDRSDLLRVSPKKGRAVLFFNHDAAGRKDRMAQHAACPVKQGEKWIAQRWFRYEPYQRLVHPLDLRFDGLPLAPNQFTSPRGDIRTLSQKTPNIYVIEEFLSSEECDFLADLGRSRPGLAEESLTRHL</sequence>
<proteinExistence type="predicted"/>
<organism evidence="9 10">
    <name type="scientific">Symbiodinium necroappetens</name>
    <dbReference type="NCBI Taxonomy" id="1628268"/>
    <lineage>
        <taxon>Eukaryota</taxon>
        <taxon>Sar</taxon>
        <taxon>Alveolata</taxon>
        <taxon>Dinophyceae</taxon>
        <taxon>Suessiales</taxon>
        <taxon>Symbiodiniaceae</taxon>
        <taxon>Symbiodinium</taxon>
    </lineage>
</organism>
<feature type="region of interest" description="Disordered" evidence="6">
    <location>
        <begin position="41"/>
        <end position="64"/>
    </location>
</feature>
<feature type="transmembrane region" description="Helical" evidence="7">
    <location>
        <begin position="12"/>
        <end position="35"/>
    </location>
</feature>
<dbReference type="InterPro" id="IPR044862">
    <property type="entry name" value="Pro_4_hyd_alph_FE2OG_OXY"/>
</dbReference>
<name>A0A812JTJ7_9DINO</name>
<dbReference type="Gene3D" id="2.60.120.620">
    <property type="entry name" value="q2cbj1_9rhob like domain"/>
    <property type="match status" value="1"/>
</dbReference>
<keyword evidence="10" id="KW-1185">Reference proteome</keyword>
<feature type="non-terminal residue" evidence="9">
    <location>
        <position position="371"/>
    </location>
</feature>
<evidence type="ECO:0000256" key="5">
    <source>
        <dbReference type="ARBA" id="ARBA00023004"/>
    </source>
</evidence>
<keyword evidence="7" id="KW-0812">Transmembrane</keyword>
<dbReference type="EMBL" id="CAJNJA010006417">
    <property type="protein sequence ID" value="CAE7210053.1"/>
    <property type="molecule type" value="Genomic_DNA"/>
</dbReference>
<evidence type="ECO:0000259" key="8">
    <source>
        <dbReference type="PROSITE" id="PS51471"/>
    </source>
</evidence>
<comment type="cofactor">
    <cofactor evidence="1">
        <name>L-ascorbate</name>
        <dbReference type="ChEBI" id="CHEBI:38290"/>
    </cofactor>
</comment>
<keyword evidence="7" id="KW-0472">Membrane</keyword>
<dbReference type="PANTHER" id="PTHR10869:SF246">
    <property type="entry name" value="TRANSMEMBRANE PROLYL 4-HYDROXYLASE"/>
    <property type="match status" value="1"/>
</dbReference>
<dbReference type="GO" id="GO:0031418">
    <property type="term" value="F:L-ascorbic acid binding"/>
    <property type="evidence" value="ECO:0007669"/>
    <property type="project" value="InterPro"/>
</dbReference>
<dbReference type="GO" id="GO:0004656">
    <property type="term" value="F:procollagen-proline 4-dioxygenase activity"/>
    <property type="evidence" value="ECO:0007669"/>
    <property type="project" value="TreeGrafter"/>
</dbReference>
<evidence type="ECO:0000256" key="3">
    <source>
        <dbReference type="ARBA" id="ARBA00022964"/>
    </source>
</evidence>
<keyword evidence="4" id="KW-0560">Oxidoreductase</keyword>
<evidence type="ECO:0000256" key="2">
    <source>
        <dbReference type="ARBA" id="ARBA00022723"/>
    </source>
</evidence>
<dbReference type="Proteomes" id="UP000601435">
    <property type="component" value="Unassembled WGS sequence"/>
</dbReference>
<keyword evidence="5" id="KW-0408">Iron</keyword>
<evidence type="ECO:0000256" key="1">
    <source>
        <dbReference type="ARBA" id="ARBA00001961"/>
    </source>
</evidence>
<comment type="caution">
    <text evidence="9">The sequence shown here is derived from an EMBL/GenBank/DDBJ whole genome shotgun (WGS) entry which is preliminary data.</text>
</comment>
<dbReference type="GO" id="GO:0005783">
    <property type="term" value="C:endoplasmic reticulum"/>
    <property type="evidence" value="ECO:0007669"/>
    <property type="project" value="TreeGrafter"/>
</dbReference>
<evidence type="ECO:0000256" key="6">
    <source>
        <dbReference type="SAM" id="MobiDB-lite"/>
    </source>
</evidence>
<protein>
    <submittedName>
        <fullName evidence="9">P4H7 protein</fullName>
    </submittedName>
</protein>
<keyword evidence="3" id="KW-0223">Dioxygenase</keyword>
<evidence type="ECO:0000313" key="10">
    <source>
        <dbReference type="Proteomes" id="UP000601435"/>
    </source>
</evidence>
<accession>A0A812JTJ7</accession>
<dbReference type="PANTHER" id="PTHR10869">
    <property type="entry name" value="PROLYL 4-HYDROXYLASE ALPHA SUBUNIT"/>
    <property type="match status" value="1"/>
</dbReference>
<dbReference type="GO" id="GO:0005506">
    <property type="term" value="F:iron ion binding"/>
    <property type="evidence" value="ECO:0007669"/>
    <property type="project" value="InterPro"/>
</dbReference>
<dbReference type="Pfam" id="PF13640">
    <property type="entry name" value="2OG-FeII_Oxy_3"/>
    <property type="match status" value="1"/>
</dbReference>
<evidence type="ECO:0000256" key="4">
    <source>
        <dbReference type="ARBA" id="ARBA00023002"/>
    </source>
</evidence>
<dbReference type="InterPro" id="IPR006620">
    <property type="entry name" value="Pro_4_hyd_alph"/>
</dbReference>
<dbReference type="AlphaFoldDB" id="A0A812JTJ7"/>